<feature type="chain" id="PRO_5018081301" evidence="1">
    <location>
        <begin position="22"/>
        <end position="161"/>
    </location>
</feature>
<feature type="signal peptide" evidence="1">
    <location>
        <begin position="1"/>
        <end position="21"/>
    </location>
</feature>
<evidence type="ECO:0000313" key="2">
    <source>
        <dbReference type="EMBL" id="RPA81358.1"/>
    </source>
</evidence>
<dbReference type="EMBL" id="ML119680">
    <property type="protein sequence ID" value="RPA81358.1"/>
    <property type="molecule type" value="Genomic_DNA"/>
</dbReference>
<gene>
    <name evidence="2" type="ORF">BJ508DRAFT_361934</name>
</gene>
<keyword evidence="3" id="KW-1185">Reference proteome</keyword>
<sequence length="161" mass="17050">MFFNAKALLGALLVAAPLALAQNPTTTDDIPTVTTTTYINVPGGTVTSTLETGTSYVISHTTTTIPVLSSTIRCSTADYKCPGCETTEYVTFSTPCSIRSGQACPTDKFPPMTSQCHGICPTPSCPPDYRSKTHWIQTCTYPAGCPEPTPTYRACPGSTLP</sequence>
<keyword evidence="1" id="KW-0732">Signal</keyword>
<name>A0A3N4I9L0_ASCIM</name>
<protein>
    <submittedName>
        <fullName evidence="2">Uncharacterized protein</fullName>
    </submittedName>
</protein>
<reference evidence="2 3" key="1">
    <citation type="journal article" date="2018" name="Nat. Ecol. Evol.">
        <title>Pezizomycetes genomes reveal the molecular basis of ectomycorrhizal truffle lifestyle.</title>
        <authorList>
            <person name="Murat C."/>
            <person name="Payen T."/>
            <person name="Noel B."/>
            <person name="Kuo A."/>
            <person name="Morin E."/>
            <person name="Chen J."/>
            <person name="Kohler A."/>
            <person name="Krizsan K."/>
            <person name="Balestrini R."/>
            <person name="Da Silva C."/>
            <person name="Montanini B."/>
            <person name="Hainaut M."/>
            <person name="Levati E."/>
            <person name="Barry K.W."/>
            <person name="Belfiori B."/>
            <person name="Cichocki N."/>
            <person name="Clum A."/>
            <person name="Dockter R.B."/>
            <person name="Fauchery L."/>
            <person name="Guy J."/>
            <person name="Iotti M."/>
            <person name="Le Tacon F."/>
            <person name="Lindquist E.A."/>
            <person name="Lipzen A."/>
            <person name="Malagnac F."/>
            <person name="Mello A."/>
            <person name="Molinier V."/>
            <person name="Miyauchi S."/>
            <person name="Poulain J."/>
            <person name="Riccioni C."/>
            <person name="Rubini A."/>
            <person name="Sitrit Y."/>
            <person name="Splivallo R."/>
            <person name="Traeger S."/>
            <person name="Wang M."/>
            <person name="Zifcakova L."/>
            <person name="Wipf D."/>
            <person name="Zambonelli A."/>
            <person name="Paolocci F."/>
            <person name="Nowrousian M."/>
            <person name="Ottonello S."/>
            <person name="Baldrian P."/>
            <person name="Spatafora J.W."/>
            <person name="Henrissat B."/>
            <person name="Nagy L.G."/>
            <person name="Aury J.M."/>
            <person name="Wincker P."/>
            <person name="Grigoriev I.V."/>
            <person name="Bonfante P."/>
            <person name="Martin F.M."/>
        </authorList>
    </citation>
    <scope>NUCLEOTIDE SEQUENCE [LARGE SCALE GENOMIC DNA]</scope>
    <source>
        <strain evidence="2 3">RN42</strain>
    </source>
</reference>
<evidence type="ECO:0000313" key="3">
    <source>
        <dbReference type="Proteomes" id="UP000275078"/>
    </source>
</evidence>
<dbReference type="AlphaFoldDB" id="A0A3N4I9L0"/>
<accession>A0A3N4I9L0</accession>
<evidence type="ECO:0000256" key="1">
    <source>
        <dbReference type="SAM" id="SignalP"/>
    </source>
</evidence>
<proteinExistence type="predicted"/>
<dbReference type="Proteomes" id="UP000275078">
    <property type="component" value="Unassembled WGS sequence"/>
</dbReference>
<organism evidence="2 3">
    <name type="scientific">Ascobolus immersus RN42</name>
    <dbReference type="NCBI Taxonomy" id="1160509"/>
    <lineage>
        <taxon>Eukaryota</taxon>
        <taxon>Fungi</taxon>
        <taxon>Dikarya</taxon>
        <taxon>Ascomycota</taxon>
        <taxon>Pezizomycotina</taxon>
        <taxon>Pezizomycetes</taxon>
        <taxon>Pezizales</taxon>
        <taxon>Ascobolaceae</taxon>
        <taxon>Ascobolus</taxon>
    </lineage>
</organism>